<dbReference type="PANTHER" id="PTHR41237:SF1">
    <property type="entry name" value="SMALL RIBOSOMAL SUBUNIT PROTEIN BS21M"/>
    <property type="match status" value="1"/>
</dbReference>
<feature type="compositionally biased region" description="Polar residues" evidence="4">
    <location>
        <begin position="13"/>
        <end position="26"/>
    </location>
</feature>
<evidence type="ECO:0000256" key="1">
    <source>
        <dbReference type="ARBA" id="ARBA00006640"/>
    </source>
</evidence>
<feature type="compositionally biased region" description="Basic and acidic residues" evidence="4">
    <location>
        <begin position="170"/>
        <end position="187"/>
    </location>
</feature>
<dbReference type="PANTHER" id="PTHR41237">
    <property type="entry name" value="37S RIBOSOMAL PROTEIN MRP21, MITOCHONDRIAL"/>
    <property type="match status" value="1"/>
</dbReference>
<keyword evidence="2" id="KW-0689">Ribosomal protein</keyword>
<dbReference type="EMBL" id="QJNU01000032">
    <property type="protein sequence ID" value="RYP09638.1"/>
    <property type="molecule type" value="Genomic_DNA"/>
</dbReference>
<feature type="compositionally biased region" description="Polar residues" evidence="4">
    <location>
        <begin position="144"/>
        <end position="168"/>
    </location>
</feature>
<proteinExistence type="inferred from homology"/>
<dbReference type="InterPro" id="IPR052837">
    <property type="entry name" value="Mitoribosomal_bS21"/>
</dbReference>
<keyword evidence="6" id="KW-1185">Reference proteome</keyword>
<sequence length="318" mass="36169">MHVSEVMRLGDLPSTSREPRTSLSGGTCTRTLRLRLHLHLHLHRRPPASSFFRVAKLISGSRFPEKVQSDESFSRTPRRKQTAIPRASELGRVAHAALRSASVLRPSSARIQFISKPAVSACQRNMTTSPILYTLKNNGSTRARETSSSVSLPSAQQQQSYVSLSWATPTREERNSESEGEIKKPKMSEYYGPDPSESDSGEPTYDSAAQDVYIELSDLQKTKHSEAGPETPKPTMRLVPRLGRTVHVSSNVDVARSFKILAIQVSQNRIRQDFQYQKFHERPGLKRKRLKSERWQKRFKKGFKETVRRVRELTKQGW</sequence>
<dbReference type="GO" id="GO:0005763">
    <property type="term" value="C:mitochondrial small ribosomal subunit"/>
    <property type="evidence" value="ECO:0007669"/>
    <property type="project" value="TreeGrafter"/>
</dbReference>
<comment type="similarity">
    <text evidence="1">Belongs to the bacterial ribosomal protein bS21 family.</text>
</comment>
<keyword evidence="3" id="KW-0687">Ribonucleoprotein</keyword>
<dbReference type="OrthoDB" id="2501249at2759"/>
<evidence type="ECO:0000256" key="4">
    <source>
        <dbReference type="SAM" id="MobiDB-lite"/>
    </source>
</evidence>
<evidence type="ECO:0000313" key="6">
    <source>
        <dbReference type="Proteomes" id="UP000293360"/>
    </source>
</evidence>
<evidence type="ECO:0000313" key="5">
    <source>
        <dbReference type="EMBL" id="RYP09638.1"/>
    </source>
</evidence>
<accession>A0A4Q4TSA9</accession>
<protein>
    <recommendedName>
        <fullName evidence="7">Ribosomal protein S21</fullName>
    </recommendedName>
</protein>
<name>A0A4Q4TSA9_9PEZI</name>
<dbReference type="Pfam" id="PF01165">
    <property type="entry name" value="Ribosomal_S21"/>
    <property type="match status" value="1"/>
</dbReference>
<dbReference type="AlphaFoldDB" id="A0A4Q4TSA9"/>
<dbReference type="InterPro" id="IPR001911">
    <property type="entry name" value="Ribosomal_bS21"/>
</dbReference>
<feature type="region of interest" description="Disordered" evidence="4">
    <location>
        <begin position="144"/>
        <end position="205"/>
    </location>
</feature>
<gene>
    <name evidence="5" type="ORF">DL764_001180</name>
</gene>
<reference evidence="5 6" key="1">
    <citation type="submission" date="2018-06" db="EMBL/GenBank/DDBJ databases">
        <title>Complete Genomes of Monosporascus.</title>
        <authorList>
            <person name="Robinson A.J."/>
            <person name="Natvig D.O."/>
        </authorList>
    </citation>
    <scope>NUCLEOTIDE SEQUENCE [LARGE SCALE GENOMIC DNA]</scope>
    <source>
        <strain evidence="5 6">CBS 110550</strain>
    </source>
</reference>
<evidence type="ECO:0000256" key="3">
    <source>
        <dbReference type="ARBA" id="ARBA00023274"/>
    </source>
</evidence>
<dbReference type="GO" id="GO:0070124">
    <property type="term" value="P:mitochondrial translational initiation"/>
    <property type="evidence" value="ECO:0007669"/>
    <property type="project" value="TreeGrafter"/>
</dbReference>
<dbReference type="STRING" id="155417.A0A4Q4TSA9"/>
<dbReference type="Proteomes" id="UP000293360">
    <property type="component" value="Unassembled WGS sequence"/>
</dbReference>
<evidence type="ECO:0000256" key="2">
    <source>
        <dbReference type="ARBA" id="ARBA00022980"/>
    </source>
</evidence>
<comment type="caution">
    <text evidence="5">The sequence shown here is derived from an EMBL/GenBank/DDBJ whole genome shotgun (WGS) entry which is preliminary data.</text>
</comment>
<feature type="region of interest" description="Disordered" evidence="4">
    <location>
        <begin position="1"/>
        <end position="26"/>
    </location>
</feature>
<organism evidence="5 6">
    <name type="scientific">Monosporascus ibericus</name>
    <dbReference type="NCBI Taxonomy" id="155417"/>
    <lineage>
        <taxon>Eukaryota</taxon>
        <taxon>Fungi</taxon>
        <taxon>Dikarya</taxon>
        <taxon>Ascomycota</taxon>
        <taxon>Pezizomycotina</taxon>
        <taxon>Sordariomycetes</taxon>
        <taxon>Xylariomycetidae</taxon>
        <taxon>Xylariales</taxon>
        <taxon>Xylariales incertae sedis</taxon>
        <taxon>Monosporascus</taxon>
    </lineage>
</organism>
<dbReference type="GO" id="GO:0003735">
    <property type="term" value="F:structural constituent of ribosome"/>
    <property type="evidence" value="ECO:0007669"/>
    <property type="project" value="InterPro"/>
</dbReference>
<evidence type="ECO:0008006" key="7">
    <source>
        <dbReference type="Google" id="ProtNLM"/>
    </source>
</evidence>